<accession>A0AAW6CG97</accession>
<dbReference type="AlphaFoldDB" id="A0AAW6CG97"/>
<proteinExistence type="predicted"/>
<dbReference type="EMBL" id="JAQLWV010000004">
    <property type="protein sequence ID" value="MDB7932162.1"/>
    <property type="molecule type" value="Genomic_DNA"/>
</dbReference>
<reference evidence="1" key="1">
    <citation type="submission" date="2023-01" db="EMBL/GenBank/DDBJ databases">
        <title>Human gut microbiome strain richness.</title>
        <authorList>
            <person name="Chen-Liaw A."/>
        </authorList>
    </citation>
    <scope>NUCLEOTIDE SEQUENCE</scope>
    <source>
        <strain evidence="1">1001287st1_F4_1001285I_161205</strain>
    </source>
</reference>
<dbReference type="RefSeq" id="WP_195324939.1">
    <property type="nucleotide sequence ID" value="NZ_JADMVZ010000006.1"/>
</dbReference>
<evidence type="ECO:0000313" key="1">
    <source>
        <dbReference type="EMBL" id="MDB7932162.1"/>
    </source>
</evidence>
<dbReference type="Proteomes" id="UP001211173">
    <property type="component" value="Unassembled WGS sequence"/>
</dbReference>
<gene>
    <name evidence="1" type="ORF">PNE06_03635</name>
</gene>
<organism evidence="1 2">
    <name type="scientific">Flavonifractor plautii</name>
    <name type="common">Fusobacterium plautii</name>
    <dbReference type="NCBI Taxonomy" id="292800"/>
    <lineage>
        <taxon>Bacteria</taxon>
        <taxon>Bacillati</taxon>
        <taxon>Bacillota</taxon>
        <taxon>Clostridia</taxon>
        <taxon>Eubacteriales</taxon>
        <taxon>Oscillospiraceae</taxon>
        <taxon>Flavonifractor</taxon>
    </lineage>
</organism>
<evidence type="ECO:0000313" key="2">
    <source>
        <dbReference type="Proteomes" id="UP001211173"/>
    </source>
</evidence>
<evidence type="ECO:0008006" key="3">
    <source>
        <dbReference type="Google" id="ProtNLM"/>
    </source>
</evidence>
<name>A0AAW6CG97_FLAPL</name>
<sequence>MKEYRKIFVICRKDGDIEHSDNYCKHGPMGEMEDAIGYGTLLDARKFLTSGDAQAYIDRELPAWGRPLHHPVEVFPWDMLFASPALTWFMLHADVKLPQHLLEPSSGRLLVWRR</sequence>
<comment type="caution">
    <text evidence="1">The sequence shown here is derived from an EMBL/GenBank/DDBJ whole genome shotgun (WGS) entry which is preliminary data.</text>
</comment>
<protein>
    <recommendedName>
        <fullName evidence="3">YCII-related domain-containing protein</fullName>
    </recommendedName>
</protein>